<dbReference type="Gene3D" id="3.40.50.670">
    <property type="match status" value="2"/>
</dbReference>
<dbReference type="InterPro" id="IPR006171">
    <property type="entry name" value="TOPRIM_dom"/>
</dbReference>
<dbReference type="Pfam" id="PF00204">
    <property type="entry name" value="DNA_gyraseB"/>
    <property type="match status" value="1"/>
</dbReference>
<dbReference type="FunFam" id="3.30.230.10:FF:000005">
    <property type="entry name" value="DNA gyrase subunit B"/>
    <property type="match status" value="1"/>
</dbReference>
<dbReference type="InterPro" id="IPR013506">
    <property type="entry name" value="Topo_IIA_bsu_dom2"/>
</dbReference>
<dbReference type="InterPro" id="IPR014721">
    <property type="entry name" value="Ribsml_uS5_D2-typ_fold_subgr"/>
</dbReference>
<evidence type="ECO:0000256" key="6">
    <source>
        <dbReference type="ARBA" id="ARBA00022723"/>
    </source>
</evidence>
<dbReference type="InterPro" id="IPR011557">
    <property type="entry name" value="GyrB"/>
</dbReference>
<dbReference type="Pfam" id="PF00986">
    <property type="entry name" value="DNA_gyraseB_C"/>
    <property type="match status" value="1"/>
</dbReference>
<keyword evidence="5 13" id="KW-0963">Cytoplasm</keyword>
<dbReference type="SUPFAM" id="SSF55874">
    <property type="entry name" value="ATPase domain of HSP90 chaperone/DNA topoisomerase II/histidine kinase"/>
    <property type="match status" value="1"/>
</dbReference>
<dbReference type="CDD" id="cd03366">
    <property type="entry name" value="TOPRIM_TopoIIA_GyrB"/>
    <property type="match status" value="1"/>
</dbReference>
<dbReference type="AlphaFoldDB" id="A0A4D6YJT8"/>
<dbReference type="SMART" id="SM00433">
    <property type="entry name" value="TOP2c"/>
    <property type="match status" value="1"/>
</dbReference>
<evidence type="ECO:0000256" key="12">
    <source>
        <dbReference type="ARBA" id="ARBA00023235"/>
    </source>
</evidence>
<evidence type="ECO:0000256" key="8">
    <source>
        <dbReference type="ARBA" id="ARBA00022840"/>
    </source>
</evidence>
<dbReference type="FunFam" id="3.40.50.670:FF:000001">
    <property type="entry name" value="DNA topoisomerase 2"/>
    <property type="match status" value="1"/>
</dbReference>
<comment type="function">
    <text evidence="13">A type II topoisomerase that negatively supercoils closed circular double-stranded (ds) DNA in an ATP-dependent manner to modulate DNA topology and maintain chromosomes in an underwound state. Negative supercoiling favors strand separation, and DNA replication, transcription, recombination and repair, all of which involve strand separation. Also able to catalyze the interconversion of other topological isomers of dsDNA rings, including catenanes and knotted rings. Type II topoisomerases break and join 2 DNA strands simultaneously in an ATP-dependent manner.</text>
</comment>
<evidence type="ECO:0000256" key="7">
    <source>
        <dbReference type="ARBA" id="ARBA00022741"/>
    </source>
</evidence>
<evidence type="ECO:0000259" key="14">
    <source>
        <dbReference type="PROSITE" id="PS50880"/>
    </source>
</evidence>
<dbReference type="FunFam" id="3.30.565.10:FF:000002">
    <property type="entry name" value="DNA gyrase subunit B"/>
    <property type="match status" value="1"/>
</dbReference>
<evidence type="ECO:0000256" key="13">
    <source>
        <dbReference type="HAMAP-Rule" id="MF_01898"/>
    </source>
</evidence>
<feature type="site" description="Interaction with DNA" evidence="13">
    <location>
        <position position="448"/>
    </location>
</feature>
<evidence type="ECO:0000256" key="9">
    <source>
        <dbReference type="ARBA" id="ARBA00022842"/>
    </source>
</evidence>
<dbReference type="Pfam" id="PF18053">
    <property type="entry name" value="GyrB_insert"/>
    <property type="match status" value="1"/>
</dbReference>
<evidence type="ECO:0000256" key="5">
    <source>
        <dbReference type="ARBA" id="ARBA00022490"/>
    </source>
</evidence>
<dbReference type="CDD" id="cd16928">
    <property type="entry name" value="HATPase_GyrB-like"/>
    <property type="match status" value="1"/>
</dbReference>
<evidence type="ECO:0000313" key="15">
    <source>
        <dbReference type="EMBL" id="QCI26214.1"/>
    </source>
</evidence>
<accession>A0A4D6YJT8</accession>
<dbReference type="InterPro" id="IPR036890">
    <property type="entry name" value="HATPase_C_sf"/>
</dbReference>
<evidence type="ECO:0000256" key="3">
    <source>
        <dbReference type="ARBA" id="ARBA00012895"/>
    </source>
</evidence>
<feature type="binding site" evidence="13">
    <location>
        <position position="499"/>
    </location>
    <ligand>
        <name>Mg(2+)</name>
        <dbReference type="ChEBI" id="CHEBI:18420"/>
        <label>2</label>
    </ligand>
</feature>
<dbReference type="Pfam" id="PF21249">
    <property type="entry name" value="GyrB_hook"/>
    <property type="match status" value="1"/>
</dbReference>
<dbReference type="InterPro" id="IPR041423">
    <property type="entry name" value="GyrB_insert"/>
</dbReference>
<dbReference type="InterPro" id="IPR013760">
    <property type="entry name" value="Topo_IIA-like_dom_sf"/>
</dbReference>
<dbReference type="InterPro" id="IPR001241">
    <property type="entry name" value="Topo_IIA"/>
</dbReference>
<dbReference type="InterPro" id="IPR002288">
    <property type="entry name" value="DNA_gyrase_B_C"/>
</dbReference>
<dbReference type="SMART" id="SM00387">
    <property type="entry name" value="HATPase_c"/>
    <property type="match status" value="1"/>
</dbReference>
<name>A0A4D6YJT8_9GAMM</name>
<dbReference type="GO" id="GO:0003677">
    <property type="term" value="F:DNA binding"/>
    <property type="evidence" value="ECO:0007669"/>
    <property type="project" value="UniProtKB-KW"/>
</dbReference>
<comment type="cofactor">
    <cofactor evidence="13">
        <name>Mg(2+)</name>
        <dbReference type="ChEBI" id="CHEBI:18420"/>
    </cofactor>
    <cofactor evidence="13">
        <name>Mn(2+)</name>
        <dbReference type="ChEBI" id="CHEBI:29035"/>
    </cofactor>
    <cofactor evidence="13">
        <name>Ca(2+)</name>
        <dbReference type="ChEBI" id="CHEBI:29108"/>
    </cofactor>
    <text evidence="13">Binds two Mg(2+) per subunit. The magnesium ions form salt bridges with both the protein and the DNA. Can also accept other divalent metal cations, such as Mn(2+) or Ca(2+).</text>
</comment>
<feature type="binding site" evidence="13">
    <location>
        <position position="497"/>
    </location>
    <ligand>
        <name>Mg(2+)</name>
        <dbReference type="ChEBI" id="CHEBI:18420"/>
        <label>1</label>
        <note>catalytic</note>
    </ligand>
</feature>
<organism evidence="15 16">
    <name type="scientific">Buchnera aphidicola</name>
    <name type="common">Stegophylla sp.</name>
    <dbReference type="NCBI Taxonomy" id="2315800"/>
    <lineage>
        <taxon>Bacteria</taxon>
        <taxon>Pseudomonadati</taxon>
        <taxon>Pseudomonadota</taxon>
        <taxon>Gammaproteobacteria</taxon>
        <taxon>Enterobacterales</taxon>
        <taxon>Erwiniaceae</taxon>
        <taxon>Buchnera</taxon>
    </lineage>
</organism>
<dbReference type="GO" id="GO:0005694">
    <property type="term" value="C:chromosome"/>
    <property type="evidence" value="ECO:0007669"/>
    <property type="project" value="InterPro"/>
</dbReference>
<dbReference type="InterPro" id="IPR000565">
    <property type="entry name" value="Topo_IIA_B"/>
</dbReference>
<evidence type="ECO:0000256" key="1">
    <source>
        <dbReference type="ARBA" id="ARBA00000185"/>
    </source>
</evidence>
<dbReference type="PANTHER" id="PTHR45866">
    <property type="entry name" value="DNA GYRASE/TOPOISOMERASE SUBUNIT B"/>
    <property type="match status" value="1"/>
</dbReference>
<protein>
    <recommendedName>
        <fullName evidence="4 13">DNA gyrase subunit B</fullName>
        <ecNumber evidence="3 13">5.6.2.2</ecNumber>
    </recommendedName>
</protein>
<feature type="binding site" evidence="13">
    <location>
        <position position="497"/>
    </location>
    <ligand>
        <name>Mg(2+)</name>
        <dbReference type="ChEBI" id="CHEBI:18420"/>
        <label>2</label>
    </ligand>
</feature>
<dbReference type="PROSITE" id="PS50880">
    <property type="entry name" value="TOPRIM"/>
    <property type="match status" value="1"/>
</dbReference>
<evidence type="ECO:0000256" key="11">
    <source>
        <dbReference type="ARBA" id="ARBA00023125"/>
    </source>
</evidence>
<dbReference type="EMBL" id="CP032998">
    <property type="protein sequence ID" value="QCI26214.1"/>
    <property type="molecule type" value="Genomic_DNA"/>
</dbReference>
<dbReference type="RefSeq" id="WP_158351489.1">
    <property type="nucleotide sequence ID" value="NZ_CP032998.1"/>
</dbReference>
<dbReference type="Pfam" id="PF01751">
    <property type="entry name" value="Toprim"/>
    <property type="match status" value="1"/>
</dbReference>
<feature type="site" description="Interaction with DNA" evidence="13">
    <location>
        <position position="451"/>
    </location>
</feature>
<comment type="subunit">
    <text evidence="13">Heterotetramer, composed of two GyrA and two GyrB chains. In the heterotetramer, GyrA contains the active site tyrosine that forms a transient covalent intermediate with DNA, while GyrB binds cofactors and catalyzes ATP hydrolysis.</text>
</comment>
<keyword evidence="7 13" id="KW-0547">Nucleotide-binding</keyword>
<dbReference type="GO" id="GO:0006265">
    <property type="term" value="P:DNA topological change"/>
    <property type="evidence" value="ECO:0007669"/>
    <property type="project" value="UniProtKB-UniRule"/>
</dbReference>
<dbReference type="InterPro" id="IPR049353">
    <property type="entry name" value="GyrB_hook"/>
</dbReference>
<dbReference type="PRINTS" id="PR01159">
    <property type="entry name" value="DNAGYRASEB"/>
</dbReference>
<keyword evidence="6 13" id="KW-0479">Metal-binding</keyword>
<dbReference type="PRINTS" id="PR00418">
    <property type="entry name" value="TPI2FAMILY"/>
</dbReference>
<comment type="catalytic activity">
    <reaction evidence="1 13">
        <text>ATP-dependent breakage, passage and rejoining of double-stranded DNA.</text>
        <dbReference type="EC" id="5.6.2.2"/>
    </reaction>
</comment>
<evidence type="ECO:0000256" key="2">
    <source>
        <dbReference type="ARBA" id="ARBA00010708"/>
    </source>
</evidence>
<dbReference type="InterPro" id="IPR003594">
    <property type="entry name" value="HATPase_dom"/>
</dbReference>
<keyword evidence="16" id="KW-1185">Reference proteome</keyword>
<evidence type="ECO:0000256" key="4">
    <source>
        <dbReference type="ARBA" id="ARBA00019166"/>
    </source>
</evidence>
<proteinExistence type="inferred from homology"/>
<dbReference type="SUPFAM" id="SSF56719">
    <property type="entry name" value="Type II DNA topoisomerase"/>
    <property type="match status" value="1"/>
</dbReference>
<dbReference type="CDD" id="cd00822">
    <property type="entry name" value="TopoII_Trans_DNA_gyrase"/>
    <property type="match status" value="1"/>
</dbReference>
<dbReference type="NCBIfam" id="NF011501">
    <property type="entry name" value="PRK14939.1"/>
    <property type="match status" value="1"/>
</dbReference>
<dbReference type="OrthoDB" id="9802808at2"/>
<sequence>MFNVYNSSSIKILKGLDAVRKRPGMYIGNTDDGSGLHHMVFEIVDNAIDEALSGYCKKIQVTIHSDHSVSVQDDGRGIPVDEHNEEKISAAEVILTMLHSGSKFDSNTYKISGGLHGVGLSVVNALSEKLQLTIYRDQKIYQQIYSNGKSISSLNIIGKTKKTGTKIRFWPSYQIFTHNVDFKFDILSKRLQELSFLNPKINISIKDLSSNLYEKYHYKGGIKAFIKLLSKNKTSIHPQMIYCNTIKNNISVEIVMRWNNSFSENIYCFTNNIPQKDGGTHLSSFRTAVTRTLNNYINKEYSKKDKIHTTGEDIREGLISIISIKFPHPRFSSQTKEKLVSSEVKPVIESIIAEHLLEFLLENPQDAKIIINKIMHAAKIREASKKIREISKKKGLLDLTGLPGKLSDCQEKNPKLSEIYLVEGDSAGGSAKQGRNRQNQAILPLKGKILNVEKARFEKMISSKEIGTIITALGCGIGKSEYNPDKLRYHSIIIMTDADIDGSHIRTLLLTFFYRHMPEIIERGHIYIAKPPLYKIQNGKQEIYVHNHEEMYQVQLQIALEKITLIHNNIHQQKINSYKFKNIILRYQKIQNFLKQNTYNFSNKIIYALMNQSILKKINNKKSVYNWLNNIIIFLNEKSNYIQYSGTIKEDLTRQIFEPIILKYDKLNKKKSIYYLKETLLHSREYYEIKKIQIEWNNLINQNDYLLKENKKIPIQDLQSTLKWLLRESQKEIHIQRYKGLGEMNPKQLWQTTMNPQTRNILQVTIKDVVSTHKMFHTLMSDLVEPRRNFIEQNALKVKNIDI</sequence>
<evidence type="ECO:0000313" key="16">
    <source>
        <dbReference type="Proteomes" id="UP000298636"/>
    </source>
</evidence>
<feature type="binding site" evidence="13">
    <location>
        <position position="423"/>
    </location>
    <ligand>
        <name>Mg(2+)</name>
        <dbReference type="ChEBI" id="CHEBI:18420"/>
        <label>1</label>
        <note>catalytic</note>
    </ligand>
</feature>
<keyword evidence="8 13" id="KW-0067">ATP-binding</keyword>
<dbReference type="GO" id="GO:0003918">
    <property type="term" value="F:DNA topoisomerase type II (double strand cut, ATP-hydrolyzing) activity"/>
    <property type="evidence" value="ECO:0007669"/>
    <property type="project" value="UniProtKB-UniRule"/>
</dbReference>
<keyword evidence="11" id="KW-0238">DNA-binding</keyword>
<dbReference type="SUPFAM" id="SSF54211">
    <property type="entry name" value="Ribosomal protein S5 domain 2-like"/>
    <property type="match status" value="1"/>
</dbReference>
<reference evidence="15 16" key="1">
    <citation type="submission" date="2018-10" db="EMBL/GenBank/DDBJ databases">
        <title>Comparative functional genomics of the obligate endosymbiont Buchnera aphidicola.</title>
        <authorList>
            <person name="Chong R.A."/>
        </authorList>
    </citation>
    <scope>NUCLEOTIDE SEQUENCE [LARGE SCALE GENOMIC DNA]</scope>
    <source>
        <strain evidence="15 16">Ssp</strain>
    </source>
</reference>
<dbReference type="Gene3D" id="3.30.230.10">
    <property type="match status" value="1"/>
</dbReference>
<dbReference type="NCBIfam" id="TIGR01059">
    <property type="entry name" value="gyrB"/>
    <property type="match status" value="1"/>
</dbReference>
<dbReference type="GO" id="GO:0005737">
    <property type="term" value="C:cytoplasm"/>
    <property type="evidence" value="ECO:0007669"/>
    <property type="project" value="UniProtKB-SubCell"/>
</dbReference>
<keyword evidence="10 13" id="KW-0799">Topoisomerase</keyword>
<dbReference type="Proteomes" id="UP000298636">
    <property type="component" value="Chromosome"/>
</dbReference>
<comment type="similarity">
    <text evidence="2 13">Belongs to the type II topoisomerase GyrB family.</text>
</comment>
<dbReference type="HAMAP" id="MF_01898">
    <property type="entry name" value="GyrB"/>
    <property type="match status" value="1"/>
</dbReference>
<comment type="subcellular location">
    <subcellularLocation>
        <location evidence="13">Cytoplasm</location>
    </subcellularLocation>
</comment>
<dbReference type="EC" id="5.6.2.2" evidence="3 13"/>
<comment type="miscellaneous">
    <text evidence="13">Few gyrases are as efficient as E.coli at forming negative supercoils. Not all organisms have 2 type II topoisomerases; in organisms with a single type II topoisomerase this enzyme also has to decatenate newly replicated chromosomes.</text>
</comment>
<dbReference type="GO" id="GO:0006261">
    <property type="term" value="P:DNA-templated DNA replication"/>
    <property type="evidence" value="ECO:0007669"/>
    <property type="project" value="UniProtKB-UniRule"/>
</dbReference>
<dbReference type="Pfam" id="PF02518">
    <property type="entry name" value="HATPase_c"/>
    <property type="match status" value="1"/>
</dbReference>
<dbReference type="Gene3D" id="3.30.565.10">
    <property type="entry name" value="Histidine kinase-like ATPase, C-terminal domain"/>
    <property type="match status" value="1"/>
</dbReference>
<dbReference type="InterPro" id="IPR018522">
    <property type="entry name" value="TopoIIA_CS"/>
</dbReference>
<dbReference type="InterPro" id="IPR020568">
    <property type="entry name" value="Ribosomal_Su5_D2-typ_SF"/>
</dbReference>
<feature type="domain" description="Toprim" evidence="14">
    <location>
        <begin position="417"/>
        <end position="532"/>
    </location>
</feature>
<dbReference type="NCBIfam" id="NF004189">
    <property type="entry name" value="PRK05644.1"/>
    <property type="match status" value="1"/>
</dbReference>
<dbReference type="GO" id="GO:0005524">
    <property type="term" value="F:ATP binding"/>
    <property type="evidence" value="ECO:0007669"/>
    <property type="project" value="UniProtKB-UniRule"/>
</dbReference>
<keyword evidence="9 13" id="KW-0460">Magnesium</keyword>
<dbReference type="GO" id="GO:0046872">
    <property type="term" value="F:metal ion binding"/>
    <property type="evidence" value="ECO:0007669"/>
    <property type="project" value="UniProtKB-KW"/>
</dbReference>
<dbReference type="PANTHER" id="PTHR45866:SF1">
    <property type="entry name" value="DNA GYRASE SUBUNIT B, MITOCHONDRIAL"/>
    <property type="match status" value="1"/>
</dbReference>
<dbReference type="PROSITE" id="PS00177">
    <property type="entry name" value="TOPOISOMERASE_II"/>
    <property type="match status" value="1"/>
</dbReference>
<gene>
    <name evidence="13 15" type="primary">gyrB</name>
    <name evidence="15" type="ORF">D9V79_00050</name>
</gene>
<dbReference type="InterPro" id="IPR034160">
    <property type="entry name" value="TOPRIM_GyrB"/>
</dbReference>
<evidence type="ECO:0000256" key="10">
    <source>
        <dbReference type="ARBA" id="ARBA00023029"/>
    </source>
</evidence>
<keyword evidence="12 13" id="KW-0413">Isomerase</keyword>
<dbReference type="InterPro" id="IPR013759">
    <property type="entry name" value="Topo_IIA_B_C"/>
</dbReference>